<accession>A0AAV7NWU1</accession>
<organism evidence="1 2">
    <name type="scientific">Pleurodeles waltl</name>
    <name type="common">Iberian ribbed newt</name>
    <dbReference type="NCBI Taxonomy" id="8319"/>
    <lineage>
        <taxon>Eukaryota</taxon>
        <taxon>Metazoa</taxon>
        <taxon>Chordata</taxon>
        <taxon>Craniata</taxon>
        <taxon>Vertebrata</taxon>
        <taxon>Euteleostomi</taxon>
        <taxon>Amphibia</taxon>
        <taxon>Batrachia</taxon>
        <taxon>Caudata</taxon>
        <taxon>Salamandroidea</taxon>
        <taxon>Salamandridae</taxon>
        <taxon>Pleurodelinae</taxon>
        <taxon>Pleurodeles</taxon>
    </lineage>
</organism>
<dbReference type="EMBL" id="JANPWB010000012">
    <property type="protein sequence ID" value="KAJ1119542.1"/>
    <property type="molecule type" value="Genomic_DNA"/>
</dbReference>
<comment type="caution">
    <text evidence="1">The sequence shown here is derived from an EMBL/GenBank/DDBJ whole genome shotgun (WGS) entry which is preliminary data.</text>
</comment>
<name>A0AAV7NWU1_PLEWA</name>
<proteinExistence type="predicted"/>
<evidence type="ECO:0000313" key="2">
    <source>
        <dbReference type="Proteomes" id="UP001066276"/>
    </source>
</evidence>
<dbReference type="Proteomes" id="UP001066276">
    <property type="component" value="Chromosome 8"/>
</dbReference>
<evidence type="ECO:0000313" key="1">
    <source>
        <dbReference type="EMBL" id="KAJ1119542.1"/>
    </source>
</evidence>
<sequence length="97" mass="10448">MVACSTVRAARVRLAPPGGLCLDLRLNGRESNEGANEAMPLLSNHAQASSGVAQKIVLMAVMIRRVAGNFSSDLMLCSRSERFTARNEERLRCTSGV</sequence>
<keyword evidence="2" id="KW-1185">Reference proteome</keyword>
<gene>
    <name evidence="1" type="ORF">NDU88_007727</name>
</gene>
<protein>
    <submittedName>
        <fullName evidence="1">Uncharacterized protein</fullName>
    </submittedName>
</protein>
<reference evidence="1" key="1">
    <citation type="journal article" date="2022" name="bioRxiv">
        <title>Sequencing and chromosome-scale assembly of the giantPleurodeles waltlgenome.</title>
        <authorList>
            <person name="Brown T."/>
            <person name="Elewa A."/>
            <person name="Iarovenko S."/>
            <person name="Subramanian E."/>
            <person name="Araus A.J."/>
            <person name="Petzold A."/>
            <person name="Susuki M."/>
            <person name="Suzuki K.-i.T."/>
            <person name="Hayashi T."/>
            <person name="Toyoda A."/>
            <person name="Oliveira C."/>
            <person name="Osipova E."/>
            <person name="Leigh N.D."/>
            <person name="Simon A."/>
            <person name="Yun M.H."/>
        </authorList>
    </citation>
    <scope>NUCLEOTIDE SEQUENCE</scope>
    <source>
        <strain evidence="1">20211129_DDA</strain>
        <tissue evidence="1">Liver</tissue>
    </source>
</reference>
<dbReference type="AlphaFoldDB" id="A0AAV7NWU1"/>